<gene>
    <name evidence="2" type="ORF">GCM10022210_17950</name>
</gene>
<dbReference type="InterPro" id="IPR041685">
    <property type="entry name" value="AAA_GajA/Old/RecF-like"/>
</dbReference>
<comment type="caution">
    <text evidence="2">The sequence shown here is derived from an EMBL/GenBank/DDBJ whole genome shotgun (WGS) entry which is preliminary data.</text>
</comment>
<evidence type="ECO:0000259" key="1">
    <source>
        <dbReference type="Pfam" id="PF13175"/>
    </source>
</evidence>
<keyword evidence="3" id="KW-1185">Reference proteome</keyword>
<name>A0ABP7PQ15_9SPHI</name>
<dbReference type="PANTHER" id="PTHR43581">
    <property type="entry name" value="ATP/GTP PHOSPHATASE"/>
    <property type="match status" value="1"/>
</dbReference>
<dbReference type="PANTHER" id="PTHR43581:SF4">
    <property type="entry name" value="ATP_GTP PHOSPHATASE"/>
    <property type="match status" value="1"/>
</dbReference>
<dbReference type="SUPFAM" id="SSF52540">
    <property type="entry name" value="P-loop containing nucleoside triphosphate hydrolases"/>
    <property type="match status" value="1"/>
</dbReference>
<evidence type="ECO:0000313" key="3">
    <source>
        <dbReference type="Proteomes" id="UP001500742"/>
    </source>
</evidence>
<evidence type="ECO:0000313" key="2">
    <source>
        <dbReference type="EMBL" id="GAA3969424.1"/>
    </source>
</evidence>
<sequence>MKITRLELKNFKRFDDLTIDMTSLAQPAKLVLLIGTNGSGKSSVFDALEAINKHSKHTTISRTELSYYKKDINKNYEIEFTNSLNKVYSLVSGNYDGVNLGNSFYGRTSIRQVPKLTRTSLGQSQFSFENDSDRPKSFIDRDNRFENDIEKVTSSILTDVFKGNSSTEEIKESYISPINKALENIFVLDETIGIKLVSIKPPLDGNISEILFKKGTSEIPYDYLSSGEKEIFNILLNLLVRKEYFQDTIYFLDEIDLHLNTQLQKNLLKEITENWIPDSCQLWTASHSLGFIEYANEAEHASIIDLDNLNFDLPQVIHPSPKKNFDIFEIAVSKEFLANLFQGKRIIFSENTDTPLYNNLSVENTIFFNAVDKLDVFYKTKNNPSYDGLADRDYLSDEERTEIMGLYPNFYLLHYYSIENYLFHPDNLDGYYKALNKAFNKESYKASIKAEGLAVRDKIILGLAGARGGYPFYKENAYAPKLKAFRANSEAVLAMFDSNDFDTFYKVFPAKDYGTEIKERQNLNPADLAQTQWFKAKIKEVLVK</sequence>
<dbReference type="InterPro" id="IPR027417">
    <property type="entry name" value="P-loop_NTPase"/>
</dbReference>
<dbReference type="InterPro" id="IPR051396">
    <property type="entry name" value="Bact_Antivir_Def_Nuclease"/>
</dbReference>
<reference evidence="3" key="1">
    <citation type="journal article" date="2019" name="Int. J. Syst. Evol. Microbiol.">
        <title>The Global Catalogue of Microorganisms (GCM) 10K type strain sequencing project: providing services to taxonomists for standard genome sequencing and annotation.</title>
        <authorList>
            <consortium name="The Broad Institute Genomics Platform"/>
            <consortium name="The Broad Institute Genome Sequencing Center for Infectious Disease"/>
            <person name="Wu L."/>
            <person name="Ma J."/>
        </authorList>
    </citation>
    <scope>NUCLEOTIDE SEQUENCE [LARGE SCALE GENOMIC DNA]</scope>
    <source>
        <strain evidence="3">JCM 16601</strain>
    </source>
</reference>
<protein>
    <recommendedName>
        <fullName evidence="1">Endonuclease GajA/Old nuclease/RecF-like AAA domain-containing protein</fullName>
    </recommendedName>
</protein>
<organism evidence="2 3">
    <name type="scientific">Mucilaginibacter dorajii</name>
    <dbReference type="NCBI Taxonomy" id="692994"/>
    <lineage>
        <taxon>Bacteria</taxon>
        <taxon>Pseudomonadati</taxon>
        <taxon>Bacteroidota</taxon>
        <taxon>Sphingobacteriia</taxon>
        <taxon>Sphingobacteriales</taxon>
        <taxon>Sphingobacteriaceae</taxon>
        <taxon>Mucilaginibacter</taxon>
    </lineage>
</organism>
<dbReference type="EMBL" id="BAAAZC010000011">
    <property type="protein sequence ID" value="GAA3969424.1"/>
    <property type="molecule type" value="Genomic_DNA"/>
</dbReference>
<dbReference type="Pfam" id="PF13175">
    <property type="entry name" value="AAA_15"/>
    <property type="match status" value="1"/>
</dbReference>
<proteinExistence type="predicted"/>
<feature type="domain" description="Endonuclease GajA/Old nuclease/RecF-like AAA" evidence="1">
    <location>
        <begin position="1"/>
        <end position="81"/>
    </location>
</feature>
<accession>A0ABP7PQ15</accession>
<dbReference type="RefSeq" id="WP_259095943.1">
    <property type="nucleotide sequence ID" value="NZ_BAAAZC010000011.1"/>
</dbReference>
<dbReference type="Gene3D" id="3.40.50.300">
    <property type="entry name" value="P-loop containing nucleotide triphosphate hydrolases"/>
    <property type="match status" value="1"/>
</dbReference>
<dbReference type="Proteomes" id="UP001500742">
    <property type="component" value="Unassembled WGS sequence"/>
</dbReference>